<dbReference type="InterPro" id="IPR001425">
    <property type="entry name" value="Arc/bac/fun_rhodopsins"/>
</dbReference>
<dbReference type="AlphaFoldDB" id="A0A1L3MX21"/>
<feature type="transmembrane region" description="Helical" evidence="6">
    <location>
        <begin position="23"/>
        <end position="47"/>
    </location>
</feature>
<proteinExistence type="inferred from homology"/>
<evidence type="ECO:0000256" key="5">
    <source>
        <dbReference type="ARBA" id="ARBA00023136"/>
    </source>
</evidence>
<comment type="similarity">
    <text evidence="2">Belongs to the archaeal/bacterial/fungal opsin family.</text>
</comment>
<organism evidence="7 8">
    <name type="scientific">Bacillus weihaiensis</name>
    <dbReference type="NCBI Taxonomy" id="1547283"/>
    <lineage>
        <taxon>Bacteria</taxon>
        <taxon>Bacillati</taxon>
        <taxon>Bacillota</taxon>
        <taxon>Bacilli</taxon>
        <taxon>Bacillales</taxon>
        <taxon>Bacillaceae</taxon>
        <taxon>Bacillus</taxon>
    </lineage>
</organism>
<keyword evidence="5 6" id="KW-0472">Membrane</keyword>
<evidence type="ECO:0008006" key="9">
    <source>
        <dbReference type="Google" id="ProtNLM"/>
    </source>
</evidence>
<evidence type="ECO:0000313" key="8">
    <source>
        <dbReference type="Proteomes" id="UP000181936"/>
    </source>
</evidence>
<reference evidence="7 8" key="1">
    <citation type="journal article" date="2016" name="Sci. Rep.">
        <title>Complete genome sequence and transcriptomic analysis of a novel marine strain Bacillus weihaiensis reveals the mechanism of brown algae degradation.</title>
        <authorList>
            <person name="Zhu Y."/>
            <person name="Chen P."/>
            <person name="Bao Y."/>
            <person name="Men Y."/>
            <person name="Zeng Y."/>
            <person name="Yang J."/>
            <person name="Sun J."/>
            <person name="Sun Y."/>
        </authorList>
    </citation>
    <scope>NUCLEOTIDE SEQUENCE [LARGE SCALE GENOMIC DNA]</scope>
    <source>
        <strain evidence="7 8">Alg07</strain>
    </source>
</reference>
<evidence type="ECO:0000256" key="4">
    <source>
        <dbReference type="ARBA" id="ARBA00022989"/>
    </source>
</evidence>
<name>A0A1L3MX21_9BACI</name>
<feature type="transmembrane region" description="Helical" evidence="6">
    <location>
        <begin position="53"/>
        <end position="72"/>
    </location>
</feature>
<protein>
    <recommendedName>
        <fullName evidence="9">Bacteriorhodopsin</fullName>
    </recommendedName>
</protein>
<dbReference type="PRINTS" id="PR00251">
    <property type="entry name" value="BACTRLOPSIN"/>
</dbReference>
<keyword evidence="4 6" id="KW-1133">Transmembrane helix</keyword>
<evidence type="ECO:0000256" key="3">
    <source>
        <dbReference type="ARBA" id="ARBA00022692"/>
    </source>
</evidence>
<sequence length="84" mass="9212">MVSTTKIAVRGGKQLSSHYTRTAAYLTVFWISYPTVWLLGPSGLGLAQATTELIAFIFLPIFSKVGFSILDLNGLRHLEKGRAL</sequence>
<dbReference type="SUPFAM" id="SSF81321">
    <property type="entry name" value="Family A G protein-coupled receptor-like"/>
    <property type="match status" value="1"/>
</dbReference>
<evidence type="ECO:0000256" key="1">
    <source>
        <dbReference type="ARBA" id="ARBA00004141"/>
    </source>
</evidence>
<dbReference type="KEGG" id="bwh:A9C19_20625"/>
<dbReference type="Pfam" id="PF01036">
    <property type="entry name" value="Bac_rhodopsin"/>
    <property type="match status" value="1"/>
</dbReference>
<dbReference type="EMBL" id="CP016020">
    <property type="protein sequence ID" value="APH06883.1"/>
    <property type="molecule type" value="Genomic_DNA"/>
</dbReference>
<dbReference type="Gene3D" id="4.10.290.10">
    <property type="entry name" value="Bacteriorhodopsin Fragment"/>
    <property type="match status" value="1"/>
</dbReference>
<keyword evidence="8" id="KW-1185">Reference proteome</keyword>
<dbReference type="Proteomes" id="UP000181936">
    <property type="component" value="Chromosome"/>
</dbReference>
<evidence type="ECO:0000256" key="2">
    <source>
        <dbReference type="ARBA" id="ARBA00008130"/>
    </source>
</evidence>
<dbReference type="GO" id="GO:0016020">
    <property type="term" value="C:membrane"/>
    <property type="evidence" value="ECO:0007669"/>
    <property type="project" value="UniProtKB-SubCell"/>
</dbReference>
<accession>A0A1L3MX21</accession>
<comment type="subcellular location">
    <subcellularLocation>
        <location evidence="1">Membrane</location>
        <topology evidence="1">Multi-pass membrane protein</topology>
    </subcellularLocation>
</comment>
<evidence type="ECO:0000256" key="6">
    <source>
        <dbReference type="SAM" id="Phobius"/>
    </source>
</evidence>
<evidence type="ECO:0000313" key="7">
    <source>
        <dbReference type="EMBL" id="APH06883.1"/>
    </source>
</evidence>
<keyword evidence="3 6" id="KW-0812">Transmembrane</keyword>
<gene>
    <name evidence="7" type="ORF">A9C19_20625</name>
</gene>